<protein>
    <submittedName>
        <fullName evidence="1">Uncharacterized protein</fullName>
    </submittedName>
</protein>
<comment type="caution">
    <text evidence="1">The sequence shown here is derived from an EMBL/GenBank/DDBJ whole genome shotgun (WGS) entry which is preliminary data.</text>
</comment>
<dbReference type="AlphaFoldDB" id="A0A9P6G9J2"/>
<evidence type="ECO:0000313" key="2">
    <source>
        <dbReference type="Proteomes" id="UP000756921"/>
    </source>
</evidence>
<dbReference type="EMBL" id="WJXW01000013">
    <property type="protein sequence ID" value="KAF9731116.1"/>
    <property type="molecule type" value="Genomic_DNA"/>
</dbReference>
<organism evidence="1 2">
    <name type="scientific">Paraphaeosphaeria minitans</name>
    <dbReference type="NCBI Taxonomy" id="565426"/>
    <lineage>
        <taxon>Eukaryota</taxon>
        <taxon>Fungi</taxon>
        <taxon>Dikarya</taxon>
        <taxon>Ascomycota</taxon>
        <taxon>Pezizomycotina</taxon>
        <taxon>Dothideomycetes</taxon>
        <taxon>Pleosporomycetidae</taxon>
        <taxon>Pleosporales</taxon>
        <taxon>Massarineae</taxon>
        <taxon>Didymosphaeriaceae</taxon>
        <taxon>Paraphaeosphaeria</taxon>
    </lineage>
</organism>
<reference evidence="1" key="1">
    <citation type="journal article" date="2020" name="Mol. Plant Microbe Interact.">
        <title>Genome Sequence of the Biocontrol Agent Coniothyrium minitans strain Conio (IMI 134523).</title>
        <authorList>
            <person name="Patel D."/>
            <person name="Shittu T.A."/>
            <person name="Baroncelli R."/>
            <person name="Muthumeenakshi S."/>
            <person name="Osborne T.H."/>
            <person name="Janganan T.K."/>
            <person name="Sreenivasaprasad S."/>
        </authorList>
    </citation>
    <scope>NUCLEOTIDE SEQUENCE</scope>
    <source>
        <strain evidence="1">Conio</strain>
    </source>
</reference>
<dbReference type="OrthoDB" id="410701at2759"/>
<keyword evidence="2" id="KW-1185">Reference proteome</keyword>
<name>A0A9P6G9J2_9PLEO</name>
<proteinExistence type="predicted"/>
<gene>
    <name evidence="1" type="ORF">PMIN01_11075</name>
</gene>
<accession>A0A9P6G9J2</accession>
<evidence type="ECO:0000313" key="1">
    <source>
        <dbReference type="EMBL" id="KAF9731116.1"/>
    </source>
</evidence>
<dbReference type="Proteomes" id="UP000756921">
    <property type="component" value="Unassembled WGS sequence"/>
</dbReference>
<sequence length="325" mass="35033">MGAGKAARSVRALPDARGGISSLARVTRAIGPSALSSADRWRHKTLHRYVLWACKHRLFGARERVFVPARAFAELGVVVPTASDPRRSDAVGACTTARRMQTSCSLALSGIARPRPSKTPPRRSRRHVSDIVGLEDIDLVIHPRGGFWSCTLPAPVLTLLLDAYDGPGGIRKAERPLGSSLLDVPLATVSVRSAIRPTHEALQRLGARGSPSIGPRDANDTRPDLCRLCCLFDLLYGIVGLPHQHRRLGEQFAVRVPTSSPSRRCILCCRLAIDMVHMAAVANSNLLAKLPVFSIAAVSRISHGGGAEFAAAMDMRFANRLKVVS</sequence>